<feature type="signal peptide" evidence="1">
    <location>
        <begin position="1"/>
        <end position="20"/>
    </location>
</feature>
<dbReference type="KEGG" id="dpx:DAPPUDRAFT_250255"/>
<dbReference type="InParanoid" id="E9GY70"/>
<proteinExistence type="predicted"/>
<dbReference type="HOGENOM" id="CLU_101126_0_0_1"/>
<dbReference type="EMBL" id="GL732574">
    <property type="protein sequence ID" value="EFX75549.1"/>
    <property type="molecule type" value="Genomic_DNA"/>
</dbReference>
<dbReference type="PhylomeDB" id="E9GY70"/>
<dbReference type="Proteomes" id="UP000000305">
    <property type="component" value="Unassembled WGS sequence"/>
</dbReference>
<sequence length="240" mass="26640">MKQTIILIFVSLTAYGFTSSAQQATTWTNPYFYYHYNTPLELPTQKEATANEMVGNQKQLSGYDNDDHSIVKTLGSHVVLLTTCLRELITTKADLVQTHTEVENVKKELTELKENSQLNSTSAQLLANVMATVENMKKEMTSLVTKTDLAQTTQRLDETHTSQVESVKNELTNVMTTVKNLKKDTDAASAPSSIGRMPQSCDDLQQIGHTKSGLFSLMGNKTVDNVYCDFTKTVNDTGIN</sequence>
<evidence type="ECO:0000313" key="2">
    <source>
        <dbReference type="EMBL" id="EFX75549.1"/>
    </source>
</evidence>
<organism evidence="2 3">
    <name type="scientific">Daphnia pulex</name>
    <name type="common">Water flea</name>
    <dbReference type="NCBI Taxonomy" id="6669"/>
    <lineage>
        <taxon>Eukaryota</taxon>
        <taxon>Metazoa</taxon>
        <taxon>Ecdysozoa</taxon>
        <taxon>Arthropoda</taxon>
        <taxon>Crustacea</taxon>
        <taxon>Branchiopoda</taxon>
        <taxon>Diplostraca</taxon>
        <taxon>Cladocera</taxon>
        <taxon>Anomopoda</taxon>
        <taxon>Daphniidae</taxon>
        <taxon>Daphnia</taxon>
    </lineage>
</organism>
<accession>E9GY70</accession>
<reference evidence="2 3" key="1">
    <citation type="journal article" date="2011" name="Science">
        <title>The ecoresponsive genome of Daphnia pulex.</title>
        <authorList>
            <person name="Colbourne J.K."/>
            <person name="Pfrender M.E."/>
            <person name="Gilbert D."/>
            <person name="Thomas W.K."/>
            <person name="Tucker A."/>
            <person name="Oakley T.H."/>
            <person name="Tokishita S."/>
            <person name="Aerts A."/>
            <person name="Arnold G.J."/>
            <person name="Basu M.K."/>
            <person name="Bauer D.J."/>
            <person name="Caceres C.E."/>
            <person name="Carmel L."/>
            <person name="Casola C."/>
            <person name="Choi J.H."/>
            <person name="Detter J.C."/>
            <person name="Dong Q."/>
            <person name="Dusheyko S."/>
            <person name="Eads B.D."/>
            <person name="Frohlich T."/>
            <person name="Geiler-Samerotte K.A."/>
            <person name="Gerlach D."/>
            <person name="Hatcher P."/>
            <person name="Jogdeo S."/>
            <person name="Krijgsveld J."/>
            <person name="Kriventseva E.V."/>
            <person name="Kultz D."/>
            <person name="Laforsch C."/>
            <person name="Lindquist E."/>
            <person name="Lopez J."/>
            <person name="Manak J.R."/>
            <person name="Muller J."/>
            <person name="Pangilinan J."/>
            <person name="Patwardhan R.P."/>
            <person name="Pitluck S."/>
            <person name="Pritham E.J."/>
            <person name="Rechtsteiner A."/>
            <person name="Rho M."/>
            <person name="Rogozin I.B."/>
            <person name="Sakarya O."/>
            <person name="Salamov A."/>
            <person name="Schaack S."/>
            <person name="Shapiro H."/>
            <person name="Shiga Y."/>
            <person name="Skalitzky C."/>
            <person name="Smith Z."/>
            <person name="Souvorov A."/>
            <person name="Sung W."/>
            <person name="Tang Z."/>
            <person name="Tsuchiya D."/>
            <person name="Tu H."/>
            <person name="Vos H."/>
            <person name="Wang M."/>
            <person name="Wolf Y.I."/>
            <person name="Yamagata H."/>
            <person name="Yamada T."/>
            <person name="Ye Y."/>
            <person name="Shaw J.R."/>
            <person name="Andrews J."/>
            <person name="Crease T.J."/>
            <person name="Tang H."/>
            <person name="Lucas S.M."/>
            <person name="Robertson H.M."/>
            <person name="Bork P."/>
            <person name="Koonin E.V."/>
            <person name="Zdobnov E.M."/>
            <person name="Grigoriev I.V."/>
            <person name="Lynch M."/>
            <person name="Boore J.L."/>
        </authorList>
    </citation>
    <scope>NUCLEOTIDE SEQUENCE [LARGE SCALE GENOMIC DNA]</scope>
</reference>
<evidence type="ECO:0000313" key="3">
    <source>
        <dbReference type="Proteomes" id="UP000000305"/>
    </source>
</evidence>
<keyword evidence="1" id="KW-0732">Signal</keyword>
<evidence type="ECO:0000256" key="1">
    <source>
        <dbReference type="SAM" id="SignalP"/>
    </source>
</evidence>
<dbReference type="AlphaFoldDB" id="E9GY70"/>
<keyword evidence="3" id="KW-1185">Reference proteome</keyword>
<feature type="chain" id="PRO_5003237845" evidence="1">
    <location>
        <begin position="21"/>
        <end position="240"/>
    </location>
</feature>
<name>E9GY70_DAPPU</name>
<protein>
    <submittedName>
        <fullName evidence="2">Uncharacterized protein</fullName>
    </submittedName>
</protein>
<gene>
    <name evidence="2" type="ORF">DAPPUDRAFT_250255</name>
</gene>
<dbReference type="OrthoDB" id="6372785at2759"/>